<reference evidence="11" key="1">
    <citation type="journal article" date="2019" name="J. ISSAAS">
        <title>The Unique Evolutionary Trajectory 1 and Dynamic Conformations of DR and IR/DR coexisting Plastomes of the Early Vascular Plant Selaginellaceae (Lycophyte).</title>
        <authorList>
            <person name="Zhang H.-R."/>
            <person name="Xiang Q.-P."/>
            <person name="Zhang X.-C."/>
        </authorList>
    </citation>
    <scope>NUCLEOTIDE SEQUENCE</scope>
</reference>
<evidence type="ECO:0000256" key="4">
    <source>
        <dbReference type="ARBA" id="ARBA00022884"/>
    </source>
</evidence>
<dbReference type="GO" id="GO:0006412">
    <property type="term" value="P:translation"/>
    <property type="evidence" value="ECO:0007669"/>
    <property type="project" value="UniProtKB-UniRule"/>
</dbReference>
<dbReference type="AlphaFoldDB" id="A0A481ZM17"/>
<protein>
    <recommendedName>
        <fullName evidence="7 8">Large ribosomal subunit protein uL22c</fullName>
    </recommendedName>
</protein>
<accession>A0A481ZM17</accession>
<geneLocation type="chloroplast" evidence="11"/>
<dbReference type="CDD" id="cd00336">
    <property type="entry name" value="Ribosomal_L22"/>
    <property type="match status" value="1"/>
</dbReference>
<dbReference type="InterPro" id="IPR047867">
    <property type="entry name" value="Ribosomal_uL22_bac/org-type"/>
</dbReference>
<keyword evidence="3 8" id="KW-0699">rRNA-binding</keyword>
<dbReference type="Pfam" id="PF00237">
    <property type="entry name" value="Ribosomal_L22"/>
    <property type="match status" value="1"/>
</dbReference>
<dbReference type="GO" id="GO:0015934">
    <property type="term" value="C:large ribosomal subunit"/>
    <property type="evidence" value="ECO:0007669"/>
    <property type="project" value="InterPro"/>
</dbReference>
<keyword evidence="11" id="KW-0150">Chloroplast</keyword>
<evidence type="ECO:0000313" key="11">
    <source>
        <dbReference type="EMBL" id="QBL02097.1"/>
    </source>
</evidence>
<dbReference type="InterPro" id="IPR001063">
    <property type="entry name" value="Ribosomal_uL22"/>
</dbReference>
<comment type="similarity">
    <text evidence="1 8 9">Belongs to the universal ribosomal protein uL22 family.</text>
</comment>
<comment type="subunit">
    <text evidence="8">Part of the 50S ribosomal subunit.</text>
</comment>
<dbReference type="GeneID" id="39710910"/>
<evidence type="ECO:0000256" key="7">
    <source>
        <dbReference type="ARBA" id="ARBA00035285"/>
    </source>
</evidence>
<evidence type="ECO:0000256" key="3">
    <source>
        <dbReference type="ARBA" id="ARBA00022730"/>
    </source>
</evidence>
<dbReference type="EMBL" id="MK156800">
    <property type="protein sequence ID" value="QBL02097.1"/>
    <property type="molecule type" value="Genomic_DNA"/>
</dbReference>
<comment type="function">
    <text evidence="8 10">The globular domain of the protein is located near the polypeptide exit tunnel on the outside of the subunit, while an extended beta-hairpin is found that lines the wall of the exit tunnel in the center of the 70S ribosome.</text>
</comment>
<organism evidence="11">
    <name type="scientific">Selaginella lyallii</name>
    <dbReference type="NCBI Taxonomy" id="137159"/>
    <lineage>
        <taxon>Eukaryota</taxon>
        <taxon>Viridiplantae</taxon>
        <taxon>Streptophyta</taxon>
        <taxon>Embryophyta</taxon>
        <taxon>Tracheophyta</taxon>
        <taxon>Lycopodiopsida</taxon>
        <taxon>Selaginellales</taxon>
        <taxon>Selaginellaceae</taxon>
        <taxon>Selaginella</taxon>
    </lineage>
</organism>
<comment type="function">
    <text evidence="8 10">This protein binds specifically to 23S rRNA.</text>
</comment>
<gene>
    <name evidence="8 11" type="primary">rpl22</name>
</gene>
<keyword evidence="6 8" id="KW-0687">Ribonucleoprotein</keyword>
<evidence type="ECO:0000256" key="8">
    <source>
        <dbReference type="HAMAP-Rule" id="MF_01331"/>
    </source>
</evidence>
<keyword evidence="2 11" id="KW-0934">Plastid</keyword>
<dbReference type="Gene3D" id="3.90.470.10">
    <property type="entry name" value="Ribosomal protein L22/L17"/>
    <property type="match status" value="1"/>
</dbReference>
<evidence type="ECO:0000256" key="6">
    <source>
        <dbReference type="ARBA" id="ARBA00023274"/>
    </source>
</evidence>
<dbReference type="PANTHER" id="PTHR13501">
    <property type="entry name" value="CHLOROPLAST 50S RIBOSOMAL PROTEIN L22-RELATED"/>
    <property type="match status" value="1"/>
</dbReference>
<comment type="subcellular location">
    <subcellularLocation>
        <location evidence="8 10">Plastid</location>
        <location evidence="8 10">Chloroplast</location>
    </subcellularLocation>
</comment>
<dbReference type="PANTHER" id="PTHR13501:SF10">
    <property type="entry name" value="LARGE RIBOSOMAL SUBUNIT PROTEIN UL22M"/>
    <property type="match status" value="1"/>
</dbReference>
<dbReference type="NCBIfam" id="TIGR01044">
    <property type="entry name" value="rplV_bact"/>
    <property type="match status" value="1"/>
</dbReference>
<dbReference type="GO" id="GO:0019843">
    <property type="term" value="F:rRNA binding"/>
    <property type="evidence" value="ECO:0007669"/>
    <property type="project" value="UniProtKB-UniRule"/>
</dbReference>
<dbReference type="SUPFAM" id="SSF54843">
    <property type="entry name" value="Ribosomal protein L22"/>
    <property type="match status" value="1"/>
</dbReference>
<keyword evidence="4 8" id="KW-0694">RNA-binding</keyword>
<keyword evidence="5 8" id="KW-0689">Ribosomal protein</keyword>
<evidence type="ECO:0000256" key="1">
    <source>
        <dbReference type="ARBA" id="ARBA00009451"/>
    </source>
</evidence>
<evidence type="ECO:0000256" key="9">
    <source>
        <dbReference type="RuleBase" id="RU004005"/>
    </source>
</evidence>
<evidence type="ECO:0000256" key="2">
    <source>
        <dbReference type="ARBA" id="ARBA00022640"/>
    </source>
</evidence>
<name>A0A481ZM17_9TRAC</name>
<evidence type="ECO:0000256" key="5">
    <source>
        <dbReference type="ARBA" id="ARBA00022980"/>
    </source>
</evidence>
<dbReference type="GO" id="GO:0003735">
    <property type="term" value="F:structural constituent of ribosome"/>
    <property type="evidence" value="ECO:0007669"/>
    <property type="project" value="InterPro"/>
</dbReference>
<dbReference type="InterPro" id="IPR005727">
    <property type="entry name" value="Ribosomal_uL22_bac/chlpt-type"/>
</dbReference>
<proteinExistence type="inferred from homology"/>
<dbReference type="HAMAP" id="MF_01331_B">
    <property type="entry name" value="Ribosomal_uL22_B"/>
    <property type="match status" value="1"/>
</dbReference>
<dbReference type="InterPro" id="IPR036394">
    <property type="entry name" value="Ribosomal_uL22_sf"/>
</dbReference>
<sequence>MEKRKKSLMSPEVRVTAEHINISASKMRRVVDQIRYRSYEQTLMILEFMPYRACSYVLQLVSAAAANTSRTAGLGKAELFVGRAEVSGGKNYKRVRPRAQGRAYPIRKQTCHVALVVRQKRS</sequence>
<dbReference type="RefSeq" id="YP_009582626.1">
    <property type="nucleotide sequence ID" value="NC_041556.1"/>
</dbReference>
<evidence type="ECO:0000256" key="10">
    <source>
        <dbReference type="RuleBase" id="RU004009"/>
    </source>
</evidence>
<dbReference type="GO" id="GO:0009507">
    <property type="term" value="C:chloroplast"/>
    <property type="evidence" value="ECO:0007669"/>
    <property type="project" value="UniProtKB-SubCell"/>
</dbReference>